<organism evidence="2 3">
    <name type="scientific">Terriglobus roseus</name>
    <dbReference type="NCBI Taxonomy" id="392734"/>
    <lineage>
        <taxon>Bacteria</taxon>
        <taxon>Pseudomonadati</taxon>
        <taxon>Acidobacteriota</taxon>
        <taxon>Terriglobia</taxon>
        <taxon>Terriglobales</taxon>
        <taxon>Acidobacteriaceae</taxon>
        <taxon>Terriglobus</taxon>
    </lineage>
</organism>
<dbReference type="EMBL" id="FNSD01000001">
    <property type="protein sequence ID" value="SEB92253.1"/>
    <property type="molecule type" value="Genomic_DNA"/>
</dbReference>
<evidence type="ECO:0000313" key="3">
    <source>
        <dbReference type="Proteomes" id="UP000182409"/>
    </source>
</evidence>
<keyword evidence="1" id="KW-0732">Signal</keyword>
<evidence type="ECO:0000313" key="2">
    <source>
        <dbReference type="EMBL" id="SEB92253.1"/>
    </source>
</evidence>
<dbReference type="RefSeq" id="WP_074653984.1">
    <property type="nucleotide sequence ID" value="NZ_FNSD01000001.1"/>
</dbReference>
<protein>
    <submittedName>
        <fullName evidence="2">Uncharacterized protein</fullName>
    </submittedName>
</protein>
<feature type="signal peptide" evidence="1">
    <location>
        <begin position="1"/>
        <end position="20"/>
    </location>
</feature>
<proteinExistence type="predicted"/>
<reference evidence="2 3" key="1">
    <citation type="submission" date="2016-10" db="EMBL/GenBank/DDBJ databases">
        <authorList>
            <person name="de Groot N.N."/>
        </authorList>
    </citation>
    <scope>NUCLEOTIDE SEQUENCE [LARGE SCALE GENOMIC DNA]</scope>
    <source>
        <strain evidence="2 3">AB35.6</strain>
    </source>
</reference>
<feature type="chain" id="PRO_5010311076" evidence="1">
    <location>
        <begin position="21"/>
        <end position="443"/>
    </location>
</feature>
<name>A0A1H4NAI9_9BACT</name>
<dbReference type="Proteomes" id="UP000182409">
    <property type="component" value="Unassembled WGS sequence"/>
</dbReference>
<dbReference type="OrthoDB" id="8771597at2"/>
<accession>A0A1H4NAI9</accession>
<dbReference type="AlphaFoldDB" id="A0A1H4NAI9"/>
<gene>
    <name evidence="2" type="ORF">SAMN05443244_2190</name>
</gene>
<evidence type="ECO:0000256" key="1">
    <source>
        <dbReference type="SAM" id="SignalP"/>
    </source>
</evidence>
<sequence length="443" mass="46688">MKPFLFALPALCVLSIPAQTVTVSAGSATTTTSGSSVTIQFPVSVVVTTAAVVTPPVATTPVVTPPASTTPASPTTLANIGEGTNPNFDGYLFQTVPEALIDISSYPVDSTKTANWLKEYTTPTGDYFHLDNTMPVFVTSSPTYVKLSKVTVADESDLTPVPLSPLTTTENGIIGTAGAKNANSDHHTLEVDKTNGRLYELYQTKLANGAYSAYSETVWNTDQPQRRPYGYTSSDVAGLPILPLLLRYDEVANGAINHALRVTFNNTNGSYILPATHGSGNGSDSAIPGMRIRLKASFDISKFSKSNQVILTALKKYGAFVADNGGNMYFSANNDPRWNTDDVGVMGAALTESNFDVVQTTPLINGQAPPTGAVPVIGSFTAVTVAGNTVLTWSVTGSTYSYVKEAAAVNSQTMTVTPYVAGATYTLVANNQFGSVTKTVKVQ</sequence>